<evidence type="ECO:0000256" key="4">
    <source>
        <dbReference type="ARBA" id="ARBA00023136"/>
    </source>
</evidence>
<name>A0AA36J552_9DINO</name>
<dbReference type="GO" id="GO:0016020">
    <property type="term" value="C:membrane"/>
    <property type="evidence" value="ECO:0007669"/>
    <property type="project" value="UniProtKB-SubCell"/>
</dbReference>
<feature type="region of interest" description="Disordered" evidence="7">
    <location>
        <begin position="1"/>
        <end position="22"/>
    </location>
</feature>
<feature type="transmembrane region" description="Helical" evidence="8">
    <location>
        <begin position="451"/>
        <end position="475"/>
    </location>
</feature>
<dbReference type="PANTHER" id="PTHR45951">
    <property type="entry name" value="PROTEIN DISPATCHED-RELATED"/>
    <property type="match status" value="1"/>
</dbReference>
<feature type="transmembrane region" description="Helical" evidence="8">
    <location>
        <begin position="51"/>
        <end position="72"/>
    </location>
</feature>
<feature type="transmembrane region" description="Helical" evidence="8">
    <location>
        <begin position="1121"/>
        <end position="1142"/>
    </location>
</feature>
<keyword evidence="5" id="KW-0325">Glycoprotein</keyword>
<keyword evidence="4 8" id="KW-0472">Membrane</keyword>
<feature type="transmembrane region" description="Helical" evidence="8">
    <location>
        <begin position="1247"/>
        <end position="1271"/>
    </location>
</feature>
<proteinExistence type="inferred from homology"/>
<dbReference type="Pfam" id="PF02460">
    <property type="entry name" value="Patched"/>
    <property type="match status" value="1"/>
</dbReference>
<feature type="domain" description="SSD" evidence="9">
    <location>
        <begin position="383"/>
        <end position="512"/>
    </location>
</feature>
<evidence type="ECO:0000256" key="3">
    <source>
        <dbReference type="ARBA" id="ARBA00022989"/>
    </source>
</evidence>
<evidence type="ECO:0000256" key="6">
    <source>
        <dbReference type="ARBA" id="ARBA00038046"/>
    </source>
</evidence>
<dbReference type="Proteomes" id="UP001178507">
    <property type="component" value="Unassembled WGS sequence"/>
</dbReference>
<dbReference type="Gene3D" id="1.20.1640.10">
    <property type="entry name" value="Multidrug efflux transporter AcrB transmembrane domain"/>
    <property type="match status" value="2"/>
</dbReference>
<feature type="transmembrane region" description="Helical" evidence="8">
    <location>
        <begin position="1211"/>
        <end position="1241"/>
    </location>
</feature>
<keyword evidence="11" id="KW-1185">Reference proteome</keyword>
<evidence type="ECO:0000256" key="7">
    <source>
        <dbReference type="SAM" id="MobiDB-lite"/>
    </source>
</evidence>
<dbReference type="EMBL" id="CAUJNA010003334">
    <property type="protein sequence ID" value="CAJ1399401.1"/>
    <property type="molecule type" value="Genomic_DNA"/>
</dbReference>
<comment type="caution">
    <text evidence="10">The sequence shown here is derived from an EMBL/GenBank/DDBJ whole genome shotgun (WGS) entry which is preliminary data.</text>
</comment>
<feature type="region of interest" description="Disordered" evidence="7">
    <location>
        <begin position="1356"/>
        <end position="1378"/>
    </location>
</feature>
<protein>
    <recommendedName>
        <fullName evidence="9">SSD domain-containing protein</fullName>
    </recommendedName>
</protein>
<feature type="transmembrane region" description="Helical" evidence="8">
    <location>
        <begin position="1087"/>
        <end position="1109"/>
    </location>
</feature>
<keyword evidence="2 8" id="KW-0812">Transmembrane</keyword>
<accession>A0AA36J552</accession>
<feature type="transmembrane region" description="Helical" evidence="8">
    <location>
        <begin position="384"/>
        <end position="409"/>
    </location>
</feature>
<evidence type="ECO:0000256" key="8">
    <source>
        <dbReference type="SAM" id="Phobius"/>
    </source>
</evidence>
<feature type="transmembrane region" description="Helical" evidence="8">
    <location>
        <begin position="357"/>
        <end position="378"/>
    </location>
</feature>
<dbReference type="PROSITE" id="PS50156">
    <property type="entry name" value="SSD"/>
    <property type="match status" value="1"/>
</dbReference>
<feature type="transmembrane region" description="Helical" evidence="8">
    <location>
        <begin position="1148"/>
        <end position="1168"/>
    </location>
</feature>
<dbReference type="InterPro" id="IPR000731">
    <property type="entry name" value="SSD"/>
</dbReference>
<dbReference type="InterPro" id="IPR052081">
    <property type="entry name" value="Dispatched_Hh_regulator"/>
</dbReference>
<reference evidence="10" key="1">
    <citation type="submission" date="2023-08" db="EMBL/GenBank/DDBJ databases">
        <authorList>
            <person name="Chen Y."/>
            <person name="Shah S."/>
            <person name="Dougan E. K."/>
            <person name="Thang M."/>
            <person name="Chan C."/>
        </authorList>
    </citation>
    <scope>NUCLEOTIDE SEQUENCE</scope>
</reference>
<evidence type="ECO:0000313" key="11">
    <source>
        <dbReference type="Proteomes" id="UP001178507"/>
    </source>
</evidence>
<evidence type="ECO:0000313" key="10">
    <source>
        <dbReference type="EMBL" id="CAJ1399401.1"/>
    </source>
</evidence>
<evidence type="ECO:0000256" key="2">
    <source>
        <dbReference type="ARBA" id="ARBA00022692"/>
    </source>
</evidence>
<feature type="transmembrane region" description="Helical" evidence="8">
    <location>
        <begin position="581"/>
        <end position="601"/>
    </location>
</feature>
<organism evidence="10 11">
    <name type="scientific">Effrenium voratum</name>
    <dbReference type="NCBI Taxonomy" id="2562239"/>
    <lineage>
        <taxon>Eukaryota</taxon>
        <taxon>Sar</taxon>
        <taxon>Alveolata</taxon>
        <taxon>Dinophyceae</taxon>
        <taxon>Suessiales</taxon>
        <taxon>Symbiodiniaceae</taxon>
        <taxon>Effrenium</taxon>
    </lineage>
</organism>
<keyword evidence="3 8" id="KW-1133">Transmembrane helix</keyword>
<feature type="region of interest" description="Disordered" evidence="7">
    <location>
        <begin position="1291"/>
        <end position="1342"/>
    </location>
</feature>
<dbReference type="GO" id="GO:0007224">
    <property type="term" value="P:smoothened signaling pathway"/>
    <property type="evidence" value="ECO:0007669"/>
    <property type="project" value="TreeGrafter"/>
</dbReference>
<dbReference type="InterPro" id="IPR003392">
    <property type="entry name" value="PTHD_SSD"/>
</dbReference>
<comment type="similarity">
    <text evidence="6">Belongs to the dispatched family.</text>
</comment>
<sequence>MDEVVSSGRGNDRAPQADEPVEEKARFSDSLLRCVKGIPQAYLSRVVRCPCCLLVVMQLCVALICGVMWNGWDLNTDFDDFLRASTGASLRYDAVGQAWSAGTGEPAEGERRLSTVSYKHTLLTLAYYKEDGGNLLEEENMLAILHFERFLQANDAWSFACGLEVTSQEFSSETNLTSQLSCTPGESFVNMVWPSHNDGLNGIAVNVGGKQRLEMDGSGNRFLPPEAVLAGLRDVPSKHDRLSRFFPKDFVAPEGGQKAHTDVMRSFFLFSESIGDAGYYKSNYEATAAREHFFNADLHSLLNHQHEEMRERGIRVFYSNGVLDQADIFSALLSDILLSVAGLVVVFLLICGHTRSLWLSCIGSFLVLECMPLGYVFFRHFSGLPKLSIVNCVSTFVIIGVGSDLVFVLTDAWRQSAQNAKPVEQEDDPDEELDQYEKACRMHERLLQGRLVWVYSNAGVSCLTTGLCGASSFLVNLMSVLMPLREFGLFMGLCCIFAVFLELVMYPIALVVYESRLFKKRLNQQEREDEGQNISGVVVPSDAQVVPVDMVDQVAGSKGRSFLMRFFAGFWSDCIQAYNKWVLGAFALLGLISMAGIAVSLKVDGTNPVIFPPSHNQVKGQEVLQRFDTAVQVAAGTALEKAYMCDVAAEEEMVRPDIIAGCSSFASIGYCHNHFQGTMTSQCSTACGFTGYCLATWCPVDVAPNASKSEPGRCDCYQANTAGNLDPSQPGVVRFETSVVGFQAEDWPQLEPYFRQLFLEMAAPGTGLEQDFSYRAPGRGDDDTWSASPTAPNARWEAPYVQQHWRSGTISTWHSFEAPRFSVRSQAAGASSEDPLPEITVEQKCFCDGVQPCGSWSAQKQTVYHSLHGPNGSSVDVSQGGSRRVRRVSTEVAEHLPGELEGLSWPRRLQATPATIVSVVWGLKVKVLGPFDLFVEPATEQLWAWDTTFDPADPWAQRSMMRVAENMPEDLHLISTNSWLQGFESWLVSAGLEFPARDFHGAMETYLNGLGGGYRKNILRDESKRVVALTLEFSIDASLGDGLEWTTATRSAWERYIRNCNAVASLRANKAFQVSKLWVNVEAQEGILQSTATTISTALILGYVAAVVFTQDFLLSLFPMLSVLLTVMCLLFTMVGILQWEFGPVDVIALIVFLGYMFTFNLHVAQYYNHAKLFSEQQEDQAEYVKEALSSESEDRALLRRQERFGRVQHALTCIGQSLICSASTTAASAIFLLCCTLQFFVKFGAVILSVTILSVLHSLLFLPCLLILCGPTSTSCACLRQAAEVIREKISPTPAEPESEEPERTEPGPPVATVGGPESDLDGQEKQRASPLPEKTSGEVPPLVGILCDEVAAEVASPKAAKTPSYVRQMDSHEEEV</sequence>
<gene>
    <name evidence="10" type="ORF">EVOR1521_LOCUS22938</name>
</gene>
<feature type="transmembrane region" description="Helical" evidence="8">
    <location>
        <begin position="328"/>
        <end position="350"/>
    </location>
</feature>
<feature type="compositionally biased region" description="Basic and acidic residues" evidence="7">
    <location>
        <begin position="10"/>
        <end position="22"/>
    </location>
</feature>
<feature type="transmembrane region" description="Helical" evidence="8">
    <location>
        <begin position="487"/>
        <end position="513"/>
    </location>
</feature>
<evidence type="ECO:0000259" key="9">
    <source>
        <dbReference type="PROSITE" id="PS50156"/>
    </source>
</evidence>
<dbReference type="GO" id="GO:0022857">
    <property type="term" value="F:transmembrane transporter activity"/>
    <property type="evidence" value="ECO:0007669"/>
    <property type="project" value="TreeGrafter"/>
</dbReference>
<dbReference type="SUPFAM" id="SSF82866">
    <property type="entry name" value="Multidrug efflux transporter AcrB transmembrane domain"/>
    <property type="match status" value="2"/>
</dbReference>
<evidence type="ECO:0000256" key="1">
    <source>
        <dbReference type="ARBA" id="ARBA00004141"/>
    </source>
</evidence>
<comment type="subcellular location">
    <subcellularLocation>
        <location evidence="1">Membrane</location>
        <topology evidence="1">Multi-pass membrane protein</topology>
    </subcellularLocation>
</comment>
<evidence type="ECO:0000256" key="5">
    <source>
        <dbReference type="ARBA" id="ARBA00023180"/>
    </source>
</evidence>